<proteinExistence type="predicted"/>
<protein>
    <submittedName>
        <fullName evidence="1">5209_t:CDS:1</fullName>
    </submittedName>
</protein>
<organism evidence="1 2">
    <name type="scientific">Acaulospora colombiana</name>
    <dbReference type="NCBI Taxonomy" id="27376"/>
    <lineage>
        <taxon>Eukaryota</taxon>
        <taxon>Fungi</taxon>
        <taxon>Fungi incertae sedis</taxon>
        <taxon>Mucoromycota</taxon>
        <taxon>Glomeromycotina</taxon>
        <taxon>Glomeromycetes</taxon>
        <taxon>Diversisporales</taxon>
        <taxon>Acaulosporaceae</taxon>
        <taxon>Acaulospora</taxon>
    </lineage>
</organism>
<reference evidence="1" key="1">
    <citation type="submission" date="2021-06" db="EMBL/GenBank/DDBJ databases">
        <authorList>
            <person name="Kallberg Y."/>
            <person name="Tangrot J."/>
            <person name="Rosling A."/>
        </authorList>
    </citation>
    <scope>NUCLEOTIDE SEQUENCE</scope>
    <source>
        <strain evidence="1">CL356</strain>
    </source>
</reference>
<accession>A0ACA9R4Z2</accession>
<evidence type="ECO:0000313" key="1">
    <source>
        <dbReference type="EMBL" id="CAG8776511.1"/>
    </source>
</evidence>
<dbReference type="Proteomes" id="UP000789525">
    <property type="component" value="Unassembled WGS sequence"/>
</dbReference>
<gene>
    <name evidence="1" type="ORF">ACOLOM_LOCUS14118</name>
</gene>
<sequence length="147" mass="16679">SFDILWDEGLVDLDEGISTRHMPTLPLLWDLPRPRPSDSPLGYYYQLGILNEHPPRGYLPRTSRTHQTNRRTKTPTPSSEPTHHTQTQIHAGSKPLTSLANDGPARLSLTLREGLVKEKPTQTPRLGSPETPKIERSRRRSLGDDFR</sequence>
<name>A0ACA9R4Z2_9GLOM</name>
<evidence type="ECO:0000313" key="2">
    <source>
        <dbReference type="Proteomes" id="UP000789525"/>
    </source>
</evidence>
<feature type="non-terminal residue" evidence="1">
    <location>
        <position position="1"/>
    </location>
</feature>
<keyword evidence="2" id="KW-1185">Reference proteome</keyword>
<comment type="caution">
    <text evidence="1">The sequence shown here is derived from an EMBL/GenBank/DDBJ whole genome shotgun (WGS) entry which is preliminary data.</text>
</comment>
<dbReference type="EMBL" id="CAJVPT010068436">
    <property type="protein sequence ID" value="CAG8776511.1"/>
    <property type="molecule type" value="Genomic_DNA"/>
</dbReference>